<protein>
    <submittedName>
        <fullName evidence="2">Uncharacterized protein</fullName>
    </submittedName>
</protein>
<name>A0A5P2BS04_STRVZ</name>
<evidence type="ECO:0000256" key="1">
    <source>
        <dbReference type="SAM" id="MobiDB-lite"/>
    </source>
</evidence>
<sequence length="129" mass="14145">MMTVASRGKQPRATGNTENGVLPVDVETISVSTNMVLAMQMATSTRQEMDGSTSVILGHLNRLLVEDLGTAKDEGVQELLHRGRKLVDYTSRPTAETTSFGAFIYLRDSAHLTRQLLWIYTQHNGLGAP</sequence>
<evidence type="ECO:0000313" key="2">
    <source>
        <dbReference type="EMBL" id="QES33266.1"/>
    </source>
</evidence>
<dbReference type="AlphaFoldDB" id="A0A5P2BS04"/>
<accession>A0A5P2BS04</accession>
<reference evidence="2 3" key="1">
    <citation type="submission" date="2018-05" db="EMBL/GenBank/DDBJ databases">
        <title>Streptomyces venezuelae.</title>
        <authorList>
            <person name="Kim W."/>
            <person name="Lee N."/>
            <person name="Cho B.-K."/>
        </authorList>
    </citation>
    <scope>NUCLEOTIDE SEQUENCE [LARGE SCALE GENOMIC DNA]</scope>
    <source>
        <strain evidence="2 3">ATCC 14584</strain>
    </source>
</reference>
<gene>
    <name evidence="2" type="ORF">DEJ48_07540</name>
</gene>
<proteinExistence type="predicted"/>
<dbReference type="EMBL" id="CP029192">
    <property type="protein sequence ID" value="QES33266.1"/>
    <property type="molecule type" value="Genomic_DNA"/>
</dbReference>
<feature type="region of interest" description="Disordered" evidence="1">
    <location>
        <begin position="1"/>
        <end position="20"/>
    </location>
</feature>
<dbReference type="OrthoDB" id="4223559at2"/>
<dbReference type="Proteomes" id="UP000322927">
    <property type="component" value="Chromosome"/>
</dbReference>
<organism evidence="2 3">
    <name type="scientific">Streptomyces venezuelae</name>
    <dbReference type="NCBI Taxonomy" id="54571"/>
    <lineage>
        <taxon>Bacteria</taxon>
        <taxon>Bacillati</taxon>
        <taxon>Actinomycetota</taxon>
        <taxon>Actinomycetes</taxon>
        <taxon>Kitasatosporales</taxon>
        <taxon>Streptomycetaceae</taxon>
        <taxon>Streptomyces</taxon>
    </lineage>
</organism>
<evidence type="ECO:0000313" key="3">
    <source>
        <dbReference type="Proteomes" id="UP000322927"/>
    </source>
</evidence>